<dbReference type="InterPro" id="IPR003321">
    <property type="entry name" value="Cyt_c552"/>
</dbReference>
<dbReference type="SUPFAM" id="SSF48695">
    <property type="entry name" value="Multiheme cytochromes"/>
    <property type="match status" value="1"/>
</dbReference>
<keyword evidence="8" id="KW-0732">Signal</keyword>
<evidence type="ECO:0000256" key="2">
    <source>
        <dbReference type="ARBA" id="ARBA00004196"/>
    </source>
</evidence>
<feature type="domain" description="Tetrahaem cytochrome" evidence="14">
    <location>
        <begin position="42"/>
        <end position="139"/>
    </location>
</feature>
<keyword evidence="9" id="KW-0106">Calcium</keyword>
<keyword evidence="16" id="KW-1185">Reference proteome</keyword>
<evidence type="ECO:0000256" key="1">
    <source>
        <dbReference type="ARBA" id="ARBA00001926"/>
    </source>
</evidence>
<reference evidence="15 16" key="1">
    <citation type="submission" date="2021-05" db="EMBL/GenBank/DDBJ databases">
        <title>Bacteria Genome sequencing.</title>
        <authorList>
            <person name="Takabe Y."/>
            <person name="Nakajima Y."/>
            <person name="Suzuki S."/>
            <person name="Shiozaki T."/>
        </authorList>
    </citation>
    <scope>NUCLEOTIDE SEQUENCE [LARGE SCALE GENOMIC DNA]</scope>
    <source>
        <strain evidence="15 16">AI_62</strain>
    </source>
</reference>
<comment type="catalytic activity">
    <reaction evidence="13">
        <text>6 Fe(III)-[cytochrome c] + NH4(+) + 2 H2O = 6 Fe(II)-[cytochrome c] + nitrite + 8 H(+)</text>
        <dbReference type="Rhea" id="RHEA:13089"/>
        <dbReference type="Rhea" id="RHEA-COMP:10350"/>
        <dbReference type="Rhea" id="RHEA-COMP:14399"/>
        <dbReference type="ChEBI" id="CHEBI:15377"/>
        <dbReference type="ChEBI" id="CHEBI:15378"/>
        <dbReference type="ChEBI" id="CHEBI:16301"/>
        <dbReference type="ChEBI" id="CHEBI:28938"/>
        <dbReference type="ChEBI" id="CHEBI:29033"/>
        <dbReference type="ChEBI" id="CHEBI:29034"/>
        <dbReference type="EC" id="1.7.2.2"/>
    </reaction>
</comment>
<evidence type="ECO:0000256" key="6">
    <source>
        <dbReference type="ARBA" id="ARBA00022617"/>
    </source>
</evidence>
<name>A0ABQ4NG68_9RHOB</name>
<gene>
    <name evidence="15" type="ORF">JANAI62_00490</name>
</gene>
<proteinExistence type="inferred from homology"/>
<sequence length="496" mass="54145">MKTGTLWILWIALTLGLAAAASARLYVGGDRTVFQPGETSGVHHQFEVSCETCHTSEPFEDQASIRKDLNKTCVTCHKEELKAADDSHPIKKFKNPRMAAYWDRIDARYCTSCHSEHEPEITEAGLLTLPGDYCVACHSEGEQDVRVNRPSHLGLTFDTCASSGCHNYHDNKALYEDFLVKHAGEPWLADDPTHPPSVIARARPRADASEIETYLAAIVAPEDAQGTEADTHWAASAHAAADVGCGGCHAPDAETPAEIEAAWEPAPGEQVCASCHRGQAKTFALGRHGMRRHPELANPRDPERMLKRLGWSEPPEMVVSALEDYLADPAPAPLMSTSEARVDLHAEAMGRDLTCATCHAPHEQDLSFASTGACLTCHSDDHSLAYEDSAHHDLVLAEMAGDLPPGSGVTCATCHMSTSERRGVVMTNHNQNDTLRPNEKMIRPVCMSCHSLEFSIDALADADLVQRNFQGTPDRHIESIDWAVKRVDQPDQGSNQ</sequence>
<evidence type="ECO:0000256" key="8">
    <source>
        <dbReference type="ARBA" id="ARBA00022729"/>
    </source>
</evidence>
<evidence type="ECO:0000256" key="7">
    <source>
        <dbReference type="ARBA" id="ARBA00022723"/>
    </source>
</evidence>
<keyword evidence="5" id="KW-0813">Transport</keyword>
<accession>A0ABQ4NG68</accession>
<dbReference type="EMBL" id="BPFH01000001">
    <property type="protein sequence ID" value="GIT93426.1"/>
    <property type="molecule type" value="Genomic_DNA"/>
</dbReference>
<dbReference type="Gene3D" id="1.10.780.10">
    <property type="entry name" value="Hydroxylamine Oxidoreductase, Chain A, domain 1"/>
    <property type="match status" value="1"/>
</dbReference>
<dbReference type="EC" id="1.7.2.2" evidence="4"/>
<keyword evidence="11" id="KW-0560">Oxidoreductase</keyword>
<comment type="cofactor">
    <cofactor evidence="1">
        <name>heme c</name>
        <dbReference type="ChEBI" id="CHEBI:61717"/>
    </cofactor>
</comment>
<evidence type="ECO:0000313" key="16">
    <source>
        <dbReference type="Proteomes" id="UP000786693"/>
    </source>
</evidence>
<dbReference type="RefSeq" id="WP_220746970.1">
    <property type="nucleotide sequence ID" value="NZ_BPFH01000001.1"/>
</dbReference>
<organism evidence="15 16">
    <name type="scientific">Jannaschia pagri</name>
    <dbReference type="NCBI Taxonomy" id="2829797"/>
    <lineage>
        <taxon>Bacteria</taxon>
        <taxon>Pseudomonadati</taxon>
        <taxon>Pseudomonadota</taxon>
        <taxon>Alphaproteobacteria</taxon>
        <taxon>Rhodobacterales</taxon>
        <taxon>Roseobacteraceae</taxon>
        <taxon>Jannaschia</taxon>
    </lineage>
</organism>
<dbReference type="InterPro" id="IPR012286">
    <property type="entry name" value="Tetrahaem_cytochrome"/>
</dbReference>
<evidence type="ECO:0000256" key="12">
    <source>
        <dbReference type="ARBA" id="ARBA00023004"/>
    </source>
</evidence>
<comment type="similarity">
    <text evidence="3">Belongs to the cytochrome c-552 family.</text>
</comment>
<keyword evidence="10" id="KW-0249">Electron transport</keyword>
<evidence type="ECO:0000256" key="9">
    <source>
        <dbReference type="ARBA" id="ARBA00022837"/>
    </source>
</evidence>
<keyword evidence="12" id="KW-0408">Iron</keyword>
<evidence type="ECO:0000256" key="10">
    <source>
        <dbReference type="ARBA" id="ARBA00022982"/>
    </source>
</evidence>
<evidence type="ECO:0000256" key="3">
    <source>
        <dbReference type="ARBA" id="ARBA00009288"/>
    </source>
</evidence>
<comment type="subcellular location">
    <subcellularLocation>
        <location evidence="2">Cell envelope</location>
    </subcellularLocation>
</comment>
<dbReference type="InterPro" id="IPR036280">
    <property type="entry name" value="Multihaem_cyt_sf"/>
</dbReference>
<protein>
    <recommendedName>
        <fullName evidence="4">nitrite reductase (cytochrome; ammonia-forming)</fullName>
        <ecNumber evidence="4">1.7.2.2</ecNumber>
    </recommendedName>
</protein>
<dbReference type="Pfam" id="PF14537">
    <property type="entry name" value="Cytochrom_c3_2"/>
    <property type="match status" value="1"/>
</dbReference>
<evidence type="ECO:0000256" key="5">
    <source>
        <dbReference type="ARBA" id="ARBA00022448"/>
    </source>
</evidence>
<dbReference type="Proteomes" id="UP000786693">
    <property type="component" value="Unassembled WGS sequence"/>
</dbReference>
<dbReference type="PANTHER" id="PTHR30633">
    <property type="entry name" value="CYTOCHROME C-552 RESPIRATORY NITRITE REDUCTASE"/>
    <property type="match status" value="1"/>
</dbReference>
<evidence type="ECO:0000313" key="15">
    <source>
        <dbReference type="EMBL" id="GIT93426.1"/>
    </source>
</evidence>
<dbReference type="Gene3D" id="1.10.1130.10">
    <property type="entry name" value="Flavocytochrome C3, Chain A"/>
    <property type="match status" value="2"/>
</dbReference>
<keyword evidence="7" id="KW-0479">Metal-binding</keyword>
<evidence type="ECO:0000256" key="4">
    <source>
        <dbReference type="ARBA" id="ARBA00011887"/>
    </source>
</evidence>
<keyword evidence="6" id="KW-0349">Heme</keyword>
<comment type="caution">
    <text evidence="15">The sequence shown here is derived from an EMBL/GenBank/DDBJ whole genome shotgun (WGS) entry which is preliminary data.</text>
</comment>
<dbReference type="PANTHER" id="PTHR30633:SF0">
    <property type="entry name" value="CYTOCHROME C-552"/>
    <property type="match status" value="1"/>
</dbReference>
<evidence type="ECO:0000256" key="13">
    <source>
        <dbReference type="ARBA" id="ARBA00049131"/>
    </source>
</evidence>
<evidence type="ECO:0000256" key="11">
    <source>
        <dbReference type="ARBA" id="ARBA00023002"/>
    </source>
</evidence>
<evidence type="ECO:0000259" key="14">
    <source>
        <dbReference type="Pfam" id="PF14537"/>
    </source>
</evidence>